<keyword evidence="6" id="KW-1185">Reference proteome</keyword>
<evidence type="ECO:0000256" key="2">
    <source>
        <dbReference type="ARBA" id="ARBA00023125"/>
    </source>
</evidence>
<evidence type="ECO:0000259" key="4">
    <source>
        <dbReference type="PROSITE" id="PS50949"/>
    </source>
</evidence>
<evidence type="ECO:0000256" key="3">
    <source>
        <dbReference type="ARBA" id="ARBA00023163"/>
    </source>
</evidence>
<evidence type="ECO:0000313" key="6">
    <source>
        <dbReference type="Proteomes" id="UP001600894"/>
    </source>
</evidence>
<dbReference type="InterPro" id="IPR011711">
    <property type="entry name" value="GntR_C"/>
</dbReference>
<evidence type="ECO:0000313" key="5">
    <source>
        <dbReference type="EMBL" id="GAA6266968.1"/>
    </source>
</evidence>
<dbReference type="SUPFAM" id="SSF48008">
    <property type="entry name" value="GntR ligand-binding domain-like"/>
    <property type="match status" value="1"/>
</dbReference>
<keyword evidence="1" id="KW-0805">Transcription regulation</keyword>
<reference evidence="5 6" key="1">
    <citation type="submission" date="2024-04" db="EMBL/GenBank/DDBJ databases">
        <title>Defined microbial consortia suppress multidrug-resistant proinflammatory Enterobacteriaceae via ecological control.</title>
        <authorList>
            <person name="Furuichi M."/>
            <person name="Kawaguchi T."/>
            <person name="Pust M."/>
            <person name="Yasuma K."/>
            <person name="Plichta D."/>
            <person name="Hasegawa N."/>
            <person name="Ohya T."/>
            <person name="Bhattarai S."/>
            <person name="Sasajima S."/>
            <person name="Aoto Y."/>
            <person name="Tuganbaev T."/>
            <person name="Yaginuma M."/>
            <person name="Ueda M."/>
            <person name="Okahashi N."/>
            <person name="Amafuji K."/>
            <person name="Kiridooshi Y."/>
            <person name="Sugita K."/>
            <person name="Strazar M."/>
            <person name="Skelly A."/>
            <person name="Suda W."/>
            <person name="Hattori M."/>
            <person name="Nakamoto N."/>
            <person name="Caballero S."/>
            <person name="Norman J."/>
            <person name="Olle B."/>
            <person name="Tanoue T."/>
            <person name="Arita M."/>
            <person name="Bucci V."/>
            <person name="Atarashi K."/>
            <person name="Xavier R."/>
            <person name="Honda K."/>
        </authorList>
    </citation>
    <scope>NUCLEOTIDE SEQUENCE [LARGE SCALE GENOMIC DNA]</scope>
    <source>
        <strain evidence="6">f13</strain>
    </source>
</reference>
<dbReference type="PROSITE" id="PS50949">
    <property type="entry name" value="HTH_GNTR"/>
    <property type="match status" value="1"/>
</dbReference>
<evidence type="ECO:0000256" key="1">
    <source>
        <dbReference type="ARBA" id="ARBA00023015"/>
    </source>
</evidence>
<dbReference type="PANTHER" id="PTHR43537:SF45">
    <property type="entry name" value="GNTR FAMILY REGULATORY PROTEIN"/>
    <property type="match status" value="1"/>
</dbReference>
<dbReference type="PANTHER" id="PTHR43537">
    <property type="entry name" value="TRANSCRIPTIONAL REGULATOR, GNTR FAMILY"/>
    <property type="match status" value="1"/>
</dbReference>
<organism evidence="5 6">
    <name type="scientific">Enterocloster alcoholdehydrogenati</name>
    <dbReference type="NCBI Taxonomy" id="2547410"/>
    <lineage>
        <taxon>Bacteria</taxon>
        <taxon>Bacillati</taxon>
        <taxon>Bacillota</taxon>
        <taxon>Clostridia</taxon>
        <taxon>Lachnospirales</taxon>
        <taxon>Lachnospiraceae</taxon>
        <taxon>Enterocloster</taxon>
    </lineage>
</organism>
<dbReference type="InterPro" id="IPR008920">
    <property type="entry name" value="TF_FadR/GntR_C"/>
</dbReference>
<dbReference type="SUPFAM" id="SSF46785">
    <property type="entry name" value="Winged helix' DNA-binding domain"/>
    <property type="match status" value="1"/>
</dbReference>
<dbReference type="SMART" id="SM00345">
    <property type="entry name" value="HTH_GNTR"/>
    <property type="match status" value="1"/>
</dbReference>
<accession>A0ABQ0ASK1</accession>
<proteinExistence type="predicted"/>
<dbReference type="EMBL" id="BAABXL010000001">
    <property type="protein sequence ID" value="GAA6266968.1"/>
    <property type="molecule type" value="Genomic_DNA"/>
</dbReference>
<dbReference type="Proteomes" id="UP001600894">
    <property type="component" value="Unassembled WGS sequence"/>
</dbReference>
<dbReference type="Pfam" id="PF00392">
    <property type="entry name" value="GntR"/>
    <property type="match status" value="1"/>
</dbReference>
<gene>
    <name evidence="5" type="ORF">F130042H8_00280</name>
</gene>
<dbReference type="InterPro" id="IPR036390">
    <property type="entry name" value="WH_DNA-bd_sf"/>
</dbReference>
<dbReference type="Gene3D" id="1.10.10.10">
    <property type="entry name" value="Winged helix-like DNA-binding domain superfamily/Winged helix DNA-binding domain"/>
    <property type="match status" value="1"/>
</dbReference>
<sequence length="254" mass="28961">MIYISLLLFREQSFPARNPSEDARQYAYRIIRKCILELLLLPGQKMNEADIAASLDMSRTPVHDSFFKLSRENLVDIIPNRGAFVSKIDQQRIEEAVWLHTKLGTSMIQSIYIKKVSKTQLEILYHQLGQLRHHISRRDLTQSARILSEYYRQLYVLAGNMDLIWISLQKADVDLQRLLYLAAGSTAVVEGFLCELTDLTDALAARDYDNASEIYSHHMSRMLLLAAPLKSHNPQYFTAASQEGVGSGVTDLQD</sequence>
<protein>
    <submittedName>
        <fullName evidence="5">GntR family transcriptional regulator</fullName>
    </submittedName>
</protein>
<dbReference type="RefSeq" id="WP_243176311.1">
    <property type="nucleotide sequence ID" value="NZ_BAABXL010000001.1"/>
</dbReference>
<keyword evidence="3" id="KW-0804">Transcription</keyword>
<name>A0ABQ0ASK1_9FIRM</name>
<feature type="domain" description="HTH gntR-type" evidence="4">
    <location>
        <begin position="21"/>
        <end position="88"/>
    </location>
</feature>
<dbReference type="InterPro" id="IPR036388">
    <property type="entry name" value="WH-like_DNA-bd_sf"/>
</dbReference>
<keyword evidence="2" id="KW-0238">DNA-binding</keyword>
<dbReference type="InterPro" id="IPR000524">
    <property type="entry name" value="Tscrpt_reg_HTH_GntR"/>
</dbReference>
<comment type="caution">
    <text evidence="5">The sequence shown here is derived from an EMBL/GenBank/DDBJ whole genome shotgun (WGS) entry which is preliminary data.</text>
</comment>
<dbReference type="Pfam" id="PF07729">
    <property type="entry name" value="FCD"/>
    <property type="match status" value="1"/>
</dbReference>